<dbReference type="OMA" id="FRCNAIF"/>
<dbReference type="Proteomes" id="UP000316621">
    <property type="component" value="Chromosome 10"/>
</dbReference>
<evidence type="ECO:0000259" key="14">
    <source>
        <dbReference type="Pfam" id="PF21634"/>
    </source>
</evidence>
<dbReference type="FunFam" id="3.40.50.300:FF:001468">
    <property type="entry name" value="Probable RNA helicase SDE3"/>
    <property type="match status" value="1"/>
</dbReference>
<evidence type="ECO:0000256" key="9">
    <source>
        <dbReference type="ARBA" id="ARBA00023158"/>
    </source>
</evidence>
<dbReference type="Pfam" id="PF13087">
    <property type="entry name" value="AAA_12"/>
    <property type="match status" value="1"/>
</dbReference>
<dbReference type="InterPro" id="IPR027417">
    <property type="entry name" value="P-loop_NTPase"/>
</dbReference>
<dbReference type="Gene3D" id="3.40.50.300">
    <property type="entry name" value="P-loop containing nucleotide triphosphate hydrolases"/>
    <property type="match status" value="3"/>
</dbReference>
<keyword evidence="7" id="KW-0347">Helicase</keyword>
<dbReference type="GO" id="GO:0031047">
    <property type="term" value="P:regulatory ncRNA-mediated gene silencing"/>
    <property type="evidence" value="ECO:0007669"/>
    <property type="project" value="UniProtKB-KW"/>
</dbReference>
<dbReference type="GO" id="GO:0005737">
    <property type="term" value="C:cytoplasm"/>
    <property type="evidence" value="ECO:0007669"/>
    <property type="project" value="UniProtKB-SubCell"/>
</dbReference>
<keyword evidence="5" id="KW-0547">Nucleotide-binding</keyword>
<reference evidence="15 16" key="1">
    <citation type="journal article" date="2018" name="Science">
        <title>The opium poppy genome and morphinan production.</title>
        <authorList>
            <person name="Guo L."/>
            <person name="Winzer T."/>
            <person name="Yang X."/>
            <person name="Li Y."/>
            <person name="Ning Z."/>
            <person name="He Z."/>
            <person name="Teodor R."/>
            <person name="Lu Y."/>
            <person name="Bowser T.A."/>
            <person name="Graham I.A."/>
            <person name="Ye K."/>
        </authorList>
    </citation>
    <scope>NUCLEOTIDE SEQUENCE [LARGE SCALE GENOMIC DNA]</scope>
    <source>
        <strain evidence="16">cv. HN1</strain>
        <tissue evidence="15">Leaves</tissue>
    </source>
</reference>
<keyword evidence="8" id="KW-0067">ATP-binding</keyword>
<feature type="domain" description="DNA2/NAM7 helicase-like C-terminal" evidence="13">
    <location>
        <begin position="594"/>
        <end position="798"/>
    </location>
</feature>
<comment type="catalytic activity">
    <reaction evidence="10">
        <text>ATP + H2O = ADP + phosphate + H(+)</text>
        <dbReference type="Rhea" id="RHEA:13065"/>
        <dbReference type="ChEBI" id="CHEBI:15377"/>
        <dbReference type="ChEBI" id="CHEBI:15378"/>
        <dbReference type="ChEBI" id="CHEBI:30616"/>
        <dbReference type="ChEBI" id="CHEBI:43474"/>
        <dbReference type="ChEBI" id="CHEBI:456216"/>
        <dbReference type="EC" id="3.6.4.13"/>
    </reaction>
</comment>
<dbReference type="InterPro" id="IPR047187">
    <property type="entry name" value="SF1_C_Upf1"/>
</dbReference>
<evidence type="ECO:0000256" key="5">
    <source>
        <dbReference type="ARBA" id="ARBA00022741"/>
    </source>
</evidence>
<dbReference type="InterPro" id="IPR041677">
    <property type="entry name" value="DNA2/NAM7_AAA_11"/>
</dbReference>
<evidence type="ECO:0000256" key="1">
    <source>
        <dbReference type="ARBA" id="ARBA00004496"/>
    </source>
</evidence>
<dbReference type="PANTHER" id="PTHR45418:SF1">
    <property type="entry name" value="CANCER_TESTIS ANTIGEN 55"/>
    <property type="match status" value="1"/>
</dbReference>
<dbReference type="Gene3D" id="2.40.30.270">
    <property type="match status" value="1"/>
</dbReference>
<accession>A0A4Y7L9C8</accession>
<comment type="subcellular location">
    <subcellularLocation>
        <location evidence="1">Cytoplasm</location>
    </subcellularLocation>
</comment>
<evidence type="ECO:0000256" key="8">
    <source>
        <dbReference type="ARBA" id="ARBA00022840"/>
    </source>
</evidence>
<dbReference type="AlphaFoldDB" id="A0A4Y7L9C8"/>
<feature type="domain" description="DNA2/NAM7 helicase helicase" evidence="12">
    <location>
        <begin position="396"/>
        <end position="486"/>
    </location>
</feature>
<keyword evidence="4" id="KW-0963">Cytoplasm</keyword>
<name>A0A4Y7L9C8_PAPSO</name>
<keyword evidence="9" id="KW-0943">RNA-mediated gene silencing</keyword>
<dbReference type="GO" id="GO:0016787">
    <property type="term" value="F:hydrolase activity"/>
    <property type="evidence" value="ECO:0007669"/>
    <property type="project" value="UniProtKB-KW"/>
</dbReference>
<evidence type="ECO:0000256" key="2">
    <source>
        <dbReference type="ARBA" id="ARBA00005601"/>
    </source>
</evidence>
<evidence type="ECO:0000256" key="7">
    <source>
        <dbReference type="ARBA" id="ARBA00022806"/>
    </source>
</evidence>
<dbReference type="CDD" id="cd18808">
    <property type="entry name" value="SF1_C_Upf1"/>
    <property type="match status" value="1"/>
</dbReference>
<dbReference type="GO" id="GO:0003723">
    <property type="term" value="F:RNA binding"/>
    <property type="evidence" value="ECO:0007669"/>
    <property type="project" value="InterPro"/>
</dbReference>
<dbReference type="InterPro" id="IPR026122">
    <property type="entry name" value="MOV-10/SDE3_DEXXQ/H-box"/>
</dbReference>
<dbReference type="GO" id="GO:0032574">
    <property type="term" value="F:5'-3' RNA helicase activity"/>
    <property type="evidence" value="ECO:0007669"/>
    <property type="project" value="InterPro"/>
</dbReference>
<evidence type="ECO:0000313" key="15">
    <source>
        <dbReference type="EMBL" id="RZC80809.1"/>
    </source>
</evidence>
<dbReference type="Pfam" id="PF13086">
    <property type="entry name" value="AAA_11"/>
    <property type="match status" value="2"/>
</dbReference>
<dbReference type="Pfam" id="PF21634">
    <property type="entry name" value="MOV-10_beta-barrel"/>
    <property type="match status" value="1"/>
</dbReference>
<dbReference type="GO" id="GO:0005524">
    <property type="term" value="F:ATP binding"/>
    <property type="evidence" value="ECO:0007669"/>
    <property type="project" value="UniProtKB-KW"/>
</dbReference>
<dbReference type="EC" id="3.6.4.13" evidence="3"/>
<evidence type="ECO:0000313" key="16">
    <source>
        <dbReference type="Proteomes" id="UP000316621"/>
    </source>
</evidence>
<protein>
    <recommendedName>
        <fullName evidence="3">RNA helicase</fullName>
        <ecNumber evidence="3">3.6.4.13</ecNumber>
    </recommendedName>
</protein>
<dbReference type="InterPro" id="IPR049080">
    <property type="entry name" value="MOV-10-like_beta-barrel"/>
</dbReference>
<evidence type="ECO:0000256" key="6">
    <source>
        <dbReference type="ARBA" id="ARBA00022801"/>
    </source>
</evidence>
<evidence type="ECO:0000256" key="10">
    <source>
        <dbReference type="ARBA" id="ARBA00047984"/>
    </source>
</evidence>
<feature type="domain" description="Helicase MOV-10-like beta-barrel" evidence="14">
    <location>
        <begin position="266"/>
        <end position="350"/>
    </location>
</feature>
<dbReference type="Gramene" id="RZC80809">
    <property type="protein sequence ID" value="RZC80809"/>
    <property type="gene ID" value="C5167_043388"/>
</dbReference>
<feature type="compositionally biased region" description="Acidic residues" evidence="11">
    <location>
        <begin position="913"/>
        <end position="923"/>
    </location>
</feature>
<dbReference type="STRING" id="3469.A0A4Y7L9C8"/>
<dbReference type="CDD" id="cd18038">
    <property type="entry name" value="DEXXQc_Helz-like"/>
    <property type="match status" value="1"/>
</dbReference>
<dbReference type="EMBL" id="CM010724">
    <property type="protein sequence ID" value="RZC80809.1"/>
    <property type="molecule type" value="Genomic_DNA"/>
</dbReference>
<dbReference type="InterPro" id="IPR041679">
    <property type="entry name" value="DNA2/NAM7-like_C"/>
</dbReference>
<evidence type="ECO:0000256" key="4">
    <source>
        <dbReference type="ARBA" id="ARBA00022490"/>
    </source>
</evidence>
<feature type="domain" description="DNA2/NAM7 helicase helicase" evidence="12">
    <location>
        <begin position="513"/>
        <end position="586"/>
    </location>
</feature>
<dbReference type="SUPFAM" id="SSF52540">
    <property type="entry name" value="P-loop containing nucleoside triphosphate hydrolases"/>
    <property type="match status" value="1"/>
</dbReference>
<feature type="region of interest" description="Disordered" evidence="11">
    <location>
        <begin position="862"/>
        <end position="923"/>
    </location>
</feature>
<dbReference type="FunFam" id="3.40.50.300:FF:001295">
    <property type="entry name" value="Probable RNA helicase SDE3"/>
    <property type="match status" value="1"/>
</dbReference>
<evidence type="ECO:0000256" key="3">
    <source>
        <dbReference type="ARBA" id="ARBA00012552"/>
    </source>
</evidence>
<sequence>MSNLWKDDWEECSVIGDEGNIGFLDFEDDKSVCNYNPEEEGPVIVSVPFPFVNGKPKSILVGETIADSITIKNTTEEPIDLWGAKIYSSNPKDSYTLSLMEPPKDESDVEALQAFVETTSMDDRVLQPGRTLTIWLSCKPKEIGIHTTAVHFDVGDQRIERVVFLVAEDNVSQSLASNNPYSRVHKKKHFVVEEFVKGSRPAKPTSNGYKHQLPLFAIPKDIREILDSKQVPEAIFKGLVKDNYYSYFQTLLIMEELRMEEDIRSYDMECVTMRKKAYQFLALEVPGLAERRPSLVNGDYVFAKLSSDANDDSRSYQGYIHRVESDEVFLRFADDMHARHNDGDLYNVRFTYNRVGMRRLYQAIKAAEGLPSELLFPSQSLGRSINATPVVPLSRNLNEEQMSAVEMILGCEGAPPYVIHGPPGTGKTMTLVEAILQLYTTRKESRILVCASSNCAADHILDRIIDHEIVEVRESEIFRLNAPSRNYDDVHPDNLCFCYFEDDLTFKCPPLGVLKRFRIVISTYSSASLLYAEGVKKGNYSHIFLDEAGQASEPETMIPIANLCRKETVVVLAGDPMQLGPVIYSKNAEMHGLGKSYLERLFECKSYNNEDENFVTKLVRNYRCHPSILELPSNLFYKGELVACKEEKCSFTDAWESLLPNKEFPVMFAGVQGCNEREGNNPSWFNRIEASKVIQIIKKLTESSNLKETDIGVITPYRQQVAKLKKALEALDISGIKVGSVEQFQGQEKEVIIISTVRSTVKHNEFDKVHYLGFLSNPRRFNVAVTRAKSLLIIVGNPHIICKDPYWDKLLRYCFDNDSYQGCDLPENQNGSEGPYDINISPEVDNHVNSTSEGQQDFYCGKPVSNESEWSDGNWKEECSEGNWNEENPVLSDEVGTYVEPLQAEDAGKPVTDEADWTDGWND</sequence>
<evidence type="ECO:0000256" key="11">
    <source>
        <dbReference type="SAM" id="MobiDB-lite"/>
    </source>
</evidence>
<evidence type="ECO:0000259" key="12">
    <source>
        <dbReference type="Pfam" id="PF13086"/>
    </source>
</evidence>
<dbReference type="OrthoDB" id="6513042at2759"/>
<keyword evidence="6" id="KW-0378">Hydrolase</keyword>
<proteinExistence type="inferred from homology"/>
<keyword evidence="16" id="KW-1185">Reference proteome</keyword>
<gene>
    <name evidence="15" type="ORF">C5167_043388</name>
</gene>
<comment type="similarity">
    <text evidence="2">Belongs to the DNA2/NAM7 helicase family. SDE3 subfamily.</text>
</comment>
<evidence type="ECO:0000259" key="13">
    <source>
        <dbReference type="Pfam" id="PF13087"/>
    </source>
</evidence>
<dbReference type="PANTHER" id="PTHR45418">
    <property type="entry name" value="CANCER/TESTIS ANTIGEN 55"/>
    <property type="match status" value="1"/>
</dbReference>
<organism evidence="15 16">
    <name type="scientific">Papaver somniferum</name>
    <name type="common">Opium poppy</name>
    <dbReference type="NCBI Taxonomy" id="3469"/>
    <lineage>
        <taxon>Eukaryota</taxon>
        <taxon>Viridiplantae</taxon>
        <taxon>Streptophyta</taxon>
        <taxon>Embryophyta</taxon>
        <taxon>Tracheophyta</taxon>
        <taxon>Spermatophyta</taxon>
        <taxon>Magnoliopsida</taxon>
        <taxon>Ranunculales</taxon>
        <taxon>Papaveraceae</taxon>
        <taxon>Papaveroideae</taxon>
        <taxon>Papaver</taxon>
    </lineage>
</organism>